<comment type="caution">
    <text evidence="3">The sequence shown here is derived from an EMBL/GenBank/DDBJ whole genome shotgun (WGS) entry which is preliminary data.</text>
</comment>
<evidence type="ECO:0000313" key="4">
    <source>
        <dbReference type="Proteomes" id="UP000308697"/>
    </source>
</evidence>
<name>A0A4U0NKG6_9ACTN</name>
<feature type="compositionally biased region" description="Low complexity" evidence="1">
    <location>
        <begin position="368"/>
        <end position="379"/>
    </location>
</feature>
<feature type="compositionally biased region" description="Low complexity" evidence="1">
    <location>
        <begin position="394"/>
        <end position="404"/>
    </location>
</feature>
<evidence type="ECO:0000256" key="1">
    <source>
        <dbReference type="SAM" id="MobiDB-lite"/>
    </source>
</evidence>
<feature type="domain" description="Protein kinase" evidence="2">
    <location>
        <begin position="16"/>
        <end position="290"/>
    </location>
</feature>
<keyword evidence="4" id="KW-1185">Reference proteome</keyword>
<protein>
    <recommendedName>
        <fullName evidence="2">Protein kinase domain-containing protein</fullName>
    </recommendedName>
</protein>
<dbReference type="SUPFAM" id="SSF56112">
    <property type="entry name" value="Protein kinase-like (PK-like)"/>
    <property type="match status" value="1"/>
</dbReference>
<dbReference type="OrthoDB" id="3700382at2"/>
<evidence type="ECO:0000259" key="2">
    <source>
        <dbReference type="PROSITE" id="PS50011"/>
    </source>
</evidence>
<sequence>MNHTPPSTPVVERGMLTLGRQLGQGGQGTVHQVANKKINKAVDGGWDVAYKEYSPAVLPELDAAALAAQVDLPGRLTAAEGRWLCDKTAWPAAVVRHNGHTCGLLMRLVPDRFQFTFRSLTSTSAGTRRLANLEYLLNTDTYVAGIGLSISDRDRVLLLADLAATLNRLHRIGITVGDLSPKNLLFTTDPEPECFLIDCDAMRLRGATTLPQAETPDWQIPAGEEKATRSSDVYKFALLAVRLFARDQTATDPAALTAIDPKLADLARSSLSQDPARRPTPAAWAEQLAATARTASAAPATPSTAPRRRTGPPTTPSARGPRTVPSPGNAAPAGPLRGNTSAGKIGAGLVAAFIALLVLIGVTVSDNDGSSAADSSSPSTYQPAEPSSDDSYLPEDTSTTPEATPSEEEETETPSATPDPVGDAEIGSCFDDEGTTDDPDLSATACTTGAFKVVDLYHDTTDLDRCDNVTDRDRSVSSTAHDLVLCLSYLSPGGDAYHAEQGDCVYGSNATGPWDKESCETGNFKVLAVYRGGDKSKCDGWPRYNRWQRISGPDTSNLDVLLCLSMNYPDDIGYATVRQCLLKRGSDDNATFTNTGSCGTSNVVVTGRTSRYSDAAFCGNNGWSSWRNRNYPDLAYTVCYRSR</sequence>
<accession>A0A4U0NKG6</accession>
<proteinExistence type="predicted"/>
<dbReference type="EMBL" id="SUMB01000004">
    <property type="protein sequence ID" value="TJZ54262.1"/>
    <property type="molecule type" value="Genomic_DNA"/>
</dbReference>
<dbReference type="RefSeq" id="WP_136740188.1">
    <property type="nucleotide sequence ID" value="NZ_SUMB01000004.1"/>
</dbReference>
<reference evidence="3 4" key="1">
    <citation type="submission" date="2019-04" db="EMBL/GenBank/DDBJ databases">
        <title>Streptomyces piniterrae sp. nov., a heliquinomycin-producing actinomycete isolated from rhizosphere soil of Pinus yunnanensis.</title>
        <authorList>
            <person name="Zhuang X."/>
            <person name="Zhao J."/>
        </authorList>
    </citation>
    <scope>NUCLEOTIDE SEQUENCE [LARGE SCALE GENOMIC DNA]</scope>
    <source>
        <strain evidence="4">jys28</strain>
    </source>
</reference>
<dbReference type="Gene3D" id="1.10.510.10">
    <property type="entry name" value="Transferase(Phosphotransferase) domain 1"/>
    <property type="match status" value="1"/>
</dbReference>
<gene>
    <name evidence="3" type="ORF">FCH28_13900</name>
</gene>
<evidence type="ECO:0000313" key="3">
    <source>
        <dbReference type="EMBL" id="TJZ54262.1"/>
    </source>
</evidence>
<feature type="compositionally biased region" description="Low complexity" evidence="1">
    <location>
        <begin position="288"/>
        <end position="305"/>
    </location>
</feature>
<dbReference type="GO" id="GO:0005524">
    <property type="term" value="F:ATP binding"/>
    <property type="evidence" value="ECO:0007669"/>
    <property type="project" value="InterPro"/>
</dbReference>
<dbReference type="AlphaFoldDB" id="A0A4U0NKG6"/>
<dbReference type="Proteomes" id="UP000308697">
    <property type="component" value="Unassembled WGS sequence"/>
</dbReference>
<dbReference type="InterPro" id="IPR000719">
    <property type="entry name" value="Prot_kinase_dom"/>
</dbReference>
<feature type="region of interest" description="Disordered" evidence="1">
    <location>
        <begin position="288"/>
        <end position="337"/>
    </location>
</feature>
<organism evidence="3 4">
    <name type="scientific">Streptomyces piniterrae</name>
    <dbReference type="NCBI Taxonomy" id="2571125"/>
    <lineage>
        <taxon>Bacteria</taxon>
        <taxon>Bacillati</taxon>
        <taxon>Actinomycetota</taxon>
        <taxon>Actinomycetes</taxon>
        <taxon>Kitasatosporales</taxon>
        <taxon>Streptomycetaceae</taxon>
        <taxon>Streptomyces</taxon>
    </lineage>
</organism>
<feature type="region of interest" description="Disordered" evidence="1">
    <location>
        <begin position="368"/>
        <end position="435"/>
    </location>
</feature>
<dbReference type="PROSITE" id="PS50011">
    <property type="entry name" value="PROTEIN_KINASE_DOM"/>
    <property type="match status" value="1"/>
</dbReference>
<dbReference type="InterPro" id="IPR011009">
    <property type="entry name" value="Kinase-like_dom_sf"/>
</dbReference>
<dbReference type="GO" id="GO:0004672">
    <property type="term" value="F:protein kinase activity"/>
    <property type="evidence" value="ECO:0007669"/>
    <property type="project" value="InterPro"/>
</dbReference>